<sequence>MPLLKRGLTQGFNHYRAMILMSLSDLLEKHKSTLVERWFHLLADSYPPDTAKFIKAQKDPFHNPMGDAARKGLEALYNGLIQGIDRETAISFLDPIIRIRAIQQFSPAQALSFIFELKSLIREHFQKELSSVALHEEVVSIERRVDDLCMLGFDIYMKCRETVYQLQNEEVRNRTFKVLKRSGLLKDIDDPAETIQANIPHAPAGKG</sequence>
<gene>
    <name evidence="2" type="ORF">ENS29_02525</name>
</gene>
<protein>
    <recommendedName>
        <fullName evidence="1">RsbT co-antagonist protein RsbRD N-terminal domain-containing protein</fullName>
    </recommendedName>
</protein>
<name>A0A7C4RP03_9BACT</name>
<dbReference type="EMBL" id="DSUH01000055">
    <property type="protein sequence ID" value="HGU31713.1"/>
    <property type="molecule type" value="Genomic_DNA"/>
</dbReference>
<organism evidence="2">
    <name type="scientific">Desulfatirhabdium butyrativorans</name>
    <dbReference type="NCBI Taxonomy" id="340467"/>
    <lineage>
        <taxon>Bacteria</taxon>
        <taxon>Pseudomonadati</taxon>
        <taxon>Thermodesulfobacteriota</taxon>
        <taxon>Desulfobacteria</taxon>
        <taxon>Desulfobacterales</taxon>
        <taxon>Desulfatirhabdiaceae</taxon>
        <taxon>Desulfatirhabdium</taxon>
    </lineage>
</organism>
<proteinExistence type="predicted"/>
<comment type="caution">
    <text evidence="2">The sequence shown here is derived from an EMBL/GenBank/DDBJ whole genome shotgun (WGS) entry which is preliminary data.</text>
</comment>
<dbReference type="AlphaFoldDB" id="A0A7C4RP03"/>
<evidence type="ECO:0000259" key="1">
    <source>
        <dbReference type="Pfam" id="PF14361"/>
    </source>
</evidence>
<evidence type="ECO:0000313" key="2">
    <source>
        <dbReference type="EMBL" id="HGU31713.1"/>
    </source>
</evidence>
<accession>A0A7C4RP03</accession>
<reference evidence="2" key="1">
    <citation type="journal article" date="2020" name="mSystems">
        <title>Genome- and Community-Level Interaction Insights into Carbon Utilization and Element Cycling Functions of Hydrothermarchaeota in Hydrothermal Sediment.</title>
        <authorList>
            <person name="Zhou Z."/>
            <person name="Liu Y."/>
            <person name="Xu W."/>
            <person name="Pan J."/>
            <person name="Luo Z.H."/>
            <person name="Li M."/>
        </authorList>
    </citation>
    <scope>NUCLEOTIDE SEQUENCE [LARGE SCALE GENOMIC DNA]</scope>
    <source>
        <strain evidence="2">SpSt-477</strain>
    </source>
</reference>
<feature type="domain" description="RsbT co-antagonist protein RsbRD N-terminal" evidence="1">
    <location>
        <begin position="33"/>
        <end position="170"/>
    </location>
</feature>
<dbReference type="Pfam" id="PF14361">
    <property type="entry name" value="RsbRD_N"/>
    <property type="match status" value="1"/>
</dbReference>
<dbReference type="InterPro" id="IPR025751">
    <property type="entry name" value="RsbRD_N_dom"/>
</dbReference>